<dbReference type="Proteomes" id="UP000775872">
    <property type="component" value="Unassembled WGS sequence"/>
</dbReference>
<sequence length="16" mass="1810">MAKSSQQIYKVTVDLV</sequence>
<protein>
    <submittedName>
        <fullName evidence="1">Uncharacterized protein</fullName>
    </submittedName>
</protein>
<keyword evidence="2" id="KW-1185">Reference proteome</keyword>
<proteinExistence type="predicted"/>
<organism evidence="1 2">
    <name type="scientific">Clonostachys solani</name>
    <dbReference type="NCBI Taxonomy" id="160281"/>
    <lineage>
        <taxon>Eukaryota</taxon>
        <taxon>Fungi</taxon>
        <taxon>Dikarya</taxon>
        <taxon>Ascomycota</taxon>
        <taxon>Pezizomycotina</taxon>
        <taxon>Sordariomycetes</taxon>
        <taxon>Hypocreomycetidae</taxon>
        <taxon>Hypocreales</taxon>
        <taxon>Bionectriaceae</taxon>
        <taxon>Clonostachys</taxon>
    </lineage>
</organism>
<gene>
    <name evidence="1" type="ORF">CSOL1703_00018265</name>
</gene>
<name>A0A9N9ZKB6_9HYPO</name>
<evidence type="ECO:0000313" key="2">
    <source>
        <dbReference type="Proteomes" id="UP000775872"/>
    </source>
</evidence>
<dbReference type="AlphaFoldDB" id="A0A9N9ZKB6"/>
<reference evidence="1 2" key="2">
    <citation type="submission" date="2021-10" db="EMBL/GenBank/DDBJ databases">
        <authorList>
            <person name="Piombo E."/>
        </authorList>
    </citation>
    <scope>NUCLEOTIDE SEQUENCE [LARGE SCALE GENOMIC DNA]</scope>
</reference>
<reference evidence="2" key="1">
    <citation type="submission" date="2019-06" db="EMBL/GenBank/DDBJ databases">
        <authorList>
            <person name="Broberg M."/>
        </authorList>
    </citation>
    <scope>NUCLEOTIDE SEQUENCE [LARGE SCALE GENOMIC DNA]</scope>
</reference>
<evidence type="ECO:0000313" key="1">
    <source>
        <dbReference type="EMBL" id="CAH0056863.1"/>
    </source>
</evidence>
<dbReference type="EMBL" id="CABFOC020000064">
    <property type="protein sequence ID" value="CAH0056863.1"/>
    <property type="molecule type" value="Genomic_DNA"/>
</dbReference>
<comment type="caution">
    <text evidence="1">The sequence shown here is derived from an EMBL/GenBank/DDBJ whole genome shotgun (WGS) entry which is preliminary data.</text>
</comment>
<accession>A0A9N9ZKB6</accession>